<reference evidence="1" key="1">
    <citation type="submission" date="2023-01" db="EMBL/GenBank/DDBJ databases">
        <title>Genome assembly of the deep-sea coral Lophelia pertusa.</title>
        <authorList>
            <person name="Herrera S."/>
            <person name="Cordes E."/>
        </authorList>
    </citation>
    <scope>NUCLEOTIDE SEQUENCE</scope>
    <source>
        <strain evidence="1">USNM1676648</strain>
        <tissue evidence="1">Polyp</tissue>
    </source>
</reference>
<dbReference type="OrthoDB" id="2129233at2759"/>
<sequence>MPARWNLPCTLPTRQTTTAVFVHNTTPGETVRHVRRHRVKRFTTAEKKIEDEFSGRTFYNARIAIKKSTSVNVLEKELQYVAQVHEKLQNTSGCNDVAVLNVTFDGERWKNEALMAVEVANLLTSLWPVKTSTGRSIIEDDTILFGIARSNVGFSSSVFGSVICFEPQFYRNYERFCPYAFRDNKLNGSVHAVDLAQTQDYDYSTSPNAIGGMASEIKSGI</sequence>
<gene>
    <name evidence="1" type="ORF">OS493_015739</name>
</gene>
<evidence type="ECO:0000313" key="2">
    <source>
        <dbReference type="Proteomes" id="UP001163046"/>
    </source>
</evidence>
<name>A0A9W9YQU1_9CNID</name>
<accession>A0A9W9YQU1</accession>
<keyword evidence="2" id="KW-1185">Reference proteome</keyword>
<comment type="caution">
    <text evidence="1">The sequence shown here is derived from an EMBL/GenBank/DDBJ whole genome shotgun (WGS) entry which is preliminary data.</text>
</comment>
<protein>
    <submittedName>
        <fullName evidence="1">Uncharacterized protein</fullName>
    </submittedName>
</protein>
<dbReference type="EMBL" id="MU827309">
    <property type="protein sequence ID" value="KAJ7360630.1"/>
    <property type="molecule type" value="Genomic_DNA"/>
</dbReference>
<organism evidence="1 2">
    <name type="scientific">Desmophyllum pertusum</name>
    <dbReference type="NCBI Taxonomy" id="174260"/>
    <lineage>
        <taxon>Eukaryota</taxon>
        <taxon>Metazoa</taxon>
        <taxon>Cnidaria</taxon>
        <taxon>Anthozoa</taxon>
        <taxon>Hexacorallia</taxon>
        <taxon>Scleractinia</taxon>
        <taxon>Caryophylliina</taxon>
        <taxon>Caryophylliidae</taxon>
        <taxon>Desmophyllum</taxon>
    </lineage>
</organism>
<evidence type="ECO:0000313" key="1">
    <source>
        <dbReference type="EMBL" id="KAJ7360630.1"/>
    </source>
</evidence>
<dbReference type="Proteomes" id="UP001163046">
    <property type="component" value="Unassembled WGS sequence"/>
</dbReference>
<proteinExistence type="predicted"/>
<dbReference type="AlphaFoldDB" id="A0A9W9YQU1"/>
<dbReference type="Gene3D" id="3.30.450.20">
    <property type="entry name" value="PAS domain"/>
    <property type="match status" value="1"/>
</dbReference>